<dbReference type="Proteomes" id="UP001356427">
    <property type="component" value="Unassembled WGS sequence"/>
</dbReference>
<dbReference type="EMBL" id="JAGTTL010000038">
    <property type="protein sequence ID" value="KAK6292646.1"/>
    <property type="molecule type" value="Genomic_DNA"/>
</dbReference>
<evidence type="ECO:0000313" key="2">
    <source>
        <dbReference type="EMBL" id="KAK6292646.1"/>
    </source>
</evidence>
<dbReference type="AlphaFoldDB" id="A0AAN8KU65"/>
<name>A0AAN8KU65_9TELE</name>
<keyword evidence="3" id="KW-1185">Reference proteome</keyword>
<comment type="caution">
    <text evidence="2">The sequence shown here is derived from an EMBL/GenBank/DDBJ whole genome shotgun (WGS) entry which is preliminary data.</text>
</comment>
<proteinExistence type="predicted"/>
<feature type="compositionally biased region" description="Basic and acidic residues" evidence="1">
    <location>
        <begin position="312"/>
        <end position="323"/>
    </location>
</feature>
<feature type="compositionally biased region" description="Polar residues" evidence="1">
    <location>
        <begin position="240"/>
        <end position="257"/>
    </location>
</feature>
<evidence type="ECO:0000313" key="3">
    <source>
        <dbReference type="Proteomes" id="UP001356427"/>
    </source>
</evidence>
<feature type="compositionally biased region" description="Low complexity" evidence="1">
    <location>
        <begin position="285"/>
        <end position="308"/>
    </location>
</feature>
<organism evidence="2 3">
    <name type="scientific">Coregonus suidteri</name>
    <dbReference type="NCBI Taxonomy" id="861788"/>
    <lineage>
        <taxon>Eukaryota</taxon>
        <taxon>Metazoa</taxon>
        <taxon>Chordata</taxon>
        <taxon>Craniata</taxon>
        <taxon>Vertebrata</taxon>
        <taxon>Euteleostomi</taxon>
        <taxon>Actinopterygii</taxon>
        <taxon>Neopterygii</taxon>
        <taxon>Teleostei</taxon>
        <taxon>Protacanthopterygii</taxon>
        <taxon>Salmoniformes</taxon>
        <taxon>Salmonidae</taxon>
        <taxon>Coregoninae</taxon>
        <taxon>Coregonus</taxon>
    </lineage>
</organism>
<accession>A0AAN8KU65</accession>
<protein>
    <submittedName>
        <fullName evidence="2">Uncharacterized protein</fullName>
    </submittedName>
</protein>
<gene>
    <name evidence="2" type="ORF">J4Q44_G00372300</name>
</gene>
<feature type="compositionally biased region" description="Basic and acidic residues" evidence="1">
    <location>
        <begin position="263"/>
        <end position="284"/>
    </location>
</feature>
<feature type="compositionally biased region" description="Polar residues" evidence="1">
    <location>
        <begin position="192"/>
        <end position="211"/>
    </location>
</feature>
<evidence type="ECO:0000256" key="1">
    <source>
        <dbReference type="SAM" id="MobiDB-lite"/>
    </source>
</evidence>
<feature type="compositionally biased region" description="Low complexity" evidence="1">
    <location>
        <begin position="217"/>
        <end position="239"/>
    </location>
</feature>
<feature type="region of interest" description="Disordered" evidence="1">
    <location>
        <begin position="191"/>
        <end position="323"/>
    </location>
</feature>
<reference evidence="2 3" key="1">
    <citation type="submission" date="2021-04" db="EMBL/GenBank/DDBJ databases">
        <authorList>
            <person name="De Guttry C."/>
            <person name="Zahm M."/>
            <person name="Klopp C."/>
            <person name="Cabau C."/>
            <person name="Louis A."/>
            <person name="Berthelot C."/>
            <person name="Parey E."/>
            <person name="Roest Crollius H."/>
            <person name="Montfort J."/>
            <person name="Robinson-Rechavi M."/>
            <person name="Bucao C."/>
            <person name="Bouchez O."/>
            <person name="Gislard M."/>
            <person name="Lluch J."/>
            <person name="Milhes M."/>
            <person name="Lampietro C."/>
            <person name="Lopez Roques C."/>
            <person name="Donnadieu C."/>
            <person name="Braasch I."/>
            <person name="Desvignes T."/>
            <person name="Postlethwait J."/>
            <person name="Bobe J."/>
            <person name="Wedekind C."/>
            <person name="Guiguen Y."/>
        </authorList>
    </citation>
    <scope>NUCLEOTIDE SEQUENCE [LARGE SCALE GENOMIC DNA]</scope>
    <source>
        <strain evidence="2">Cs_M1</strain>
        <tissue evidence="2">Blood</tissue>
    </source>
</reference>
<sequence>MTVLQQQGFDSQSMFECISLQSRDVTELRILSNNMESGERLASPSSAPSSLHITSSTVSSAGYSPAPASAKTPSSKCSLTPSPATLGSPLTTCGDLFRAAGDHHFNMSTVSSAFPITNHPAFGLYTTSSGHSEFGGLGSLGMSAVLAAHSQLGAFPGMGAFPEWWRAAEAQGRGAAAFFPHLLGLPPMFLPQLQQNHDPSPFQPHTPSKNGRATAKGVNGAVNGSSVSTVSGGSSTTATMFSTQGNTEKLKGTNNGSGKIRKSHQDMNQVKEKTKEKELGKKPLESSSNSDSESGSSSDISSEGLNSSDSDDLGRRRSEQRQR</sequence>
<feature type="region of interest" description="Disordered" evidence="1">
    <location>
        <begin position="62"/>
        <end position="81"/>
    </location>
</feature>
<feature type="compositionally biased region" description="Low complexity" evidence="1">
    <location>
        <begin position="62"/>
        <end position="78"/>
    </location>
</feature>